<organism evidence="1 2">
    <name type="scientific">Neolewinella agarilytica</name>
    <dbReference type="NCBI Taxonomy" id="478744"/>
    <lineage>
        <taxon>Bacteria</taxon>
        <taxon>Pseudomonadati</taxon>
        <taxon>Bacteroidota</taxon>
        <taxon>Saprospiria</taxon>
        <taxon>Saprospirales</taxon>
        <taxon>Lewinellaceae</taxon>
        <taxon>Neolewinella</taxon>
    </lineage>
</organism>
<proteinExistence type="predicted"/>
<dbReference type="InParanoid" id="A0A1H9M7P4"/>
<evidence type="ECO:0000313" key="2">
    <source>
        <dbReference type="Proteomes" id="UP000199021"/>
    </source>
</evidence>
<dbReference type="RefSeq" id="WP_090172046.1">
    <property type="nucleotide sequence ID" value="NZ_FOFB01000027.1"/>
</dbReference>
<dbReference type="EMBL" id="FOFB01000027">
    <property type="protein sequence ID" value="SER19153.1"/>
    <property type="molecule type" value="Genomic_DNA"/>
</dbReference>
<name>A0A1H9M7P4_9BACT</name>
<reference evidence="2" key="1">
    <citation type="submission" date="2016-10" db="EMBL/GenBank/DDBJ databases">
        <authorList>
            <person name="Varghese N."/>
            <person name="Submissions S."/>
        </authorList>
    </citation>
    <scope>NUCLEOTIDE SEQUENCE [LARGE SCALE GENOMIC DNA]</scope>
    <source>
        <strain evidence="2">DSM 24740</strain>
    </source>
</reference>
<accession>A0A1H9M7P4</accession>
<protein>
    <submittedName>
        <fullName evidence="1">Uncharacterized protein</fullName>
    </submittedName>
</protein>
<dbReference type="AlphaFoldDB" id="A0A1H9M7P4"/>
<evidence type="ECO:0000313" key="1">
    <source>
        <dbReference type="EMBL" id="SER19153.1"/>
    </source>
</evidence>
<sequence>MIQYLVAYEIIHCHDGKFSRDIAVRSVDLIKDERCVGYHYDPDDERPIAYMSAYEVYIRVGLADPTDMSPTAELIYYAEPVCPLG</sequence>
<keyword evidence="2" id="KW-1185">Reference proteome</keyword>
<dbReference type="Proteomes" id="UP000199021">
    <property type="component" value="Unassembled WGS sequence"/>
</dbReference>
<gene>
    <name evidence="1" type="ORF">SAMN05444359_12733</name>
</gene>